<dbReference type="EMBL" id="JANJYI010000003">
    <property type="protein sequence ID" value="KAK2656098.1"/>
    <property type="molecule type" value="Genomic_DNA"/>
</dbReference>
<reference evidence="2" key="1">
    <citation type="journal article" date="2023" name="Plant J.">
        <title>Genome sequences and population genomics provide insights into the demographic history, inbreeding, and mutation load of two 'living fossil' tree species of Dipteronia.</title>
        <authorList>
            <person name="Feng Y."/>
            <person name="Comes H.P."/>
            <person name="Chen J."/>
            <person name="Zhu S."/>
            <person name="Lu R."/>
            <person name="Zhang X."/>
            <person name="Li P."/>
            <person name="Qiu J."/>
            <person name="Olsen K.M."/>
            <person name="Qiu Y."/>
        </authorList>
    </citation>
    <scope>NUCLEOTIDE SEQUENCE</scope>
    <source>
        <strain evidence="2">KIB01</strain>
    </source>
</reference>
<evidence type="ECO:0000259" key="1">
    <source>
        <dbReference type="PROSITE" id="PS50878"/>
    </source>
</evidence>
<dbReference type="PROSITE" id="PS50878">
    <property type="entry name" value="RT_POL"/>
    <property type="match status" value="1"/>
</dbReference>
<sequence length="250" mass="27776">MELLLVKSVFKKAYDSVDHVFIDDILSEMGFGERWRFWMECCITTPMLSVLVNGSPTRQFKIEKGLKQGNPLSPFLFNVAVECLSALFKKAKSKGLMKGVIFGMEVIHVSHLQFADDIILFLQIEKISSLEKMIWSKYGVPMNALCWNWNGGPSSSFFTKAMGSLFSKGSRTTKILQEGLRVIVGCGNRASLWLDIKVEGVPLKEAFPRIFVLAINKGGCISEHDLGDWIPPSSDVLMFNVDGSARGSPG</sequence>
<gene>
    <name evidence="2" type="ORF">Ddye_009150</name>
</gene>
<organism evidence="2 3">
    <name type="scientific">Dipteronia dyeriana</name>
    <dbReference type="NCBI Taxonomy" id="168575"/>
    <lineage>
        <taxon>Eukaryota</taxon>
        <taxon>Viridiplantae</taxon>
        <taxon>Streptophyta</taxon>
        <taxon>Embryophyta</taxon>
        <taxon>Tracheophyta</taxon>
        <taxon>Spermatophyta</taxon>
        <taxon>Magnoliopsida</taxon>
        <taxon>eudicotyledons</taxon>
        <taxon>Gunneridae</taxon>
        <taxon>Pentapetalae</taxon>
        <taxon>rosids</taxon>
        <taxon>malvids</taxon>
        <taxon>Sapindales</taxon>
        <taxon>Sapindaceae</taxon>
        <taxon>Hippocastanoideae</taxon>
        <taxon>Acereae</taxon>
        <taxon>Dipteronia</taxon>
    </lineage>
</organism>
<dbReference type="Proteomes" id="UP001280121">
    <property type="component" value="Unassembled WGS sequence"/>
</dbReference>
<dbReference type="PANTHER" id="PTHR19446">
    <property type="entry name" value="REVERSE TRANSCRIPTASES"/>
    <property type="match status" value="1"/>
</dbReference>
<dbReference type="Pfam" id="PF00078">
    <property type="entry name" value="RVT_1"/>
    <property type="match status" value="1"/>
</dbReference>
<dbReference type="AlphaFoldDB" id="A0AAE0CML9"/>
<name>A0AAE0CML9_9ROSI</name>
<proteinExistence type="predicted"/>
<keyword evidence="3" id="KW-1185">Reference proteome</keyword>
<evidence type="ECO:0000313" key="3">
    <source>
        <dbReference type="Proteomes" id="UP001280121"/>
    </source>
</evidence>
<protein>
    <recommendedName>
        <fullName evidence="1">Reverse transcriptase domain-containing protein</fullName>
    </recommendedName>
</protein>
<feature type="domain" description="Reverse transcriptase" evidence="1">
    <location>
        <begin position="1"/>
        <end position="198"/>
    </location>
</feature>
<dbReference type="InterPro" id="IPR000477">
    <property type="entry name" value="RT_dom"/>
</dbReference>
<accession>A0AAE0CML9</accession>
<comment type="caution">
    <text evidence="2">The sequence shown here is derived from an EMBL/GenBank/DDBJ whole genome shotgun (WGS) entry which is preliminary data.</text>
</comment>
<dbReference type="SUPFAM" id="SSF56672">
    <property type="entry name" value="DNA/RNA polymerases"/>
    <property type="match status" value="1"/>
</dbReference>
<evidence type="ECO:0000313" key="2">
    <source>
        <dbReference type="EMBL" id="KAK2656098.1"/>
    </source>
</evidence>
<dbReference type="InterPro" id="IPR043502">
    <property type="entry name" value="DNA/RNA_pol_sf"/>
</dbReference>